<dbReference type="Proteomes" id="UP001281761">
    <property type="component" value="Unassembled WGS sequence"/>
</dbReference>
<feature type="region of interest" description="Disordered" evidence="1">
    <location>
        <begin position="15"/>
        <end position="106"/>
    </location>
</feature>
<dbReference type="EMBL" id="JARBJD010000052">
    <property type="protein sequence ID" value="KAK2956805.1"/>
    <property type="molecule type" value="Genomic_DNA"/>
</dbReference>
<protein>
    <submittedName>
        <fullName evidence="2">Uncharacterized protein</fullName>
    </submittedName>
</protein>
<organism evidence="2 3">
    <name type="scientific">Blattamonas nauphoetae</name>
    <dbReference type="NCBI Taxonomy" id="2049346"/>
    <lineage>
        <taxon>Eukaryota</taxon>
        <taxon>Metamonada</taxon>
        <taxon>Preaxostyla</taxon>
        <taxon>Oxymonadida</taxon>
        <taxon>Blattamonas</taxon>
    </lineage>
</organism>
<accession>A0ABQ9XZA1</accession>
<feature type="compositionally biased region" description="Low complexity" evidence="1">
    <location>
        <begin position="21"/>
        <end position="38"/>
    </location>
</feature>
<proteinExistence type="predicted"/>
<evidence type="ECO:0000256" key="1">
    <source>
        <dbReference type="SAM" id="MobiDB-lite"/>
    </source>
</evidence>
<comment type="caution">
    <text evidence="2">The sequence shown here is derived from an EMBL/GenBank/DDBJ whole genome shotgun (WGS) entry which is preliminary data.</text>
</comment>
<evidence type="ECO:0000313" key="3">
    <source>
        <dbReference type="Proteomes" id="UP001281761"/>
    </source>
</evidence>
<evidence type="ECO:0000313" key="2">
    <source>
        <dbReference type="EMBL" id="KAK2956805.1"/>
    </source>
</evidence>
<name>A0ABQ9XZA1_9EUKA</name>
<gene>
    <name evidence="2" type="ORF">BLNAU_8258</name>
</gene>
<reference evidence="2 3" key="1">
    <citation type="journal article" date="2022" name="bioRxiv">
        <title>Genomics of Preaxostyla Flagellates Illuminates Evolutionary Transitions and the Path Towards Mitochondrial Loss.</title>
        <authorList>
            <person name="Novak L.V.F."/>
            <person name="Treitli S.C."/>
            <person name="Pyrih J."/>
            <person name="Halakuc P."/>
            <person name="Pipaliya S.V."/>
            <person name="Vacek V."/>
            <person name="Brzon O."/>
            <person name="Soukal P."/>
            <person name="Eme L."/>
            <person name="Dacks J.B."/>
            <person name="Karnkowska A."/>
            <person name="Elias M."/>
            <person name="Hampl V."/>
        </authorList>
    </citation>
    <scope>NUCLEOTIDE SEQUENCE [LARGE SCALE GENOMIC DNA]</scope>
    <source>
        <strain evidence="2">NAU3</strain>
        <tissue evidence="2">Gut</tissue>
    </source>
</reference>
<sequence length="106" mass="11612">MKILDSLTDICSVITNAQREATPTPKRTTRPASATTPKQESRPARTPTQTRPKSGQLAPTPKSLPKHTANPTQVRQPAQKRVGNGPNFEIVTKEEKEQHSPLSSSF</sequence>
<keyword evidence="3" id="KW-1185">Reference proteome</keyword>